<protein>
    <submittedName>
        <fullName evidence="1">Uncharacterized protein</fullName>
    </submittedName>
</protein>
<organism evidence="1 2">
    <name type="scientific">Ramazzottius varieornatus</name>
    <name type="common">Water bear</name>
    <name type="synonym">Tardigrade</name>
    <dbReference type="NCBI Taxonomy" id="947166"/>
    <lineage>
        <taxon>Eukaryota</taxon>
        <taxon>Metazoa</taxon>
        <taxon>Ecdysozoa</taxon>
        <taxon>Tardigrada</taxon>
        <taxon>Eutardigrada</taxon>
        <taxon>Parachela</taxon>
        <taxon>Hypsibioidea</taxon>
        <taxon>Ramazzottiidae</taxon>
        <taxon>Ramazzottius</taxon>
    </lineage>
</organism>
<sequence>MGERGGTRKFTVHTYSEPIKSAADSYFTALRFFVTSKHDILRYYRSVLMSAMLPLLYDVLVMSLPGALRKYEIGPIYEKAATFSGVFALCYSGYVLRTLLFPREKVPETAVWANAEGETILKDSTAHEQCSVYNLFALVVRRKYVNFCWKFAYRTWCEREGIAAARRQPVLDLSRPATAERTIPRNGQVISDKLNPLSDDLHGDVPGRPHDAPHEVPEAQLNEQRFLTNLAVLRRISNRIYNFNSNHDPAKRPAASPT</sequence>
<dbReference type="Proteomes" id="UP000186922">
    <property type="component" value="Unassembled WGS sequence"/>
</dbReference>
<reference evidence="1 2" key="1">
    <citation type="journal article" date="2016" name="Nat. Commun.">
        <title>Extremotolerant tardigrade genome and improved radiotolerance of human cultured cells by tardigrade-unique protein.</title>
        <authorList>
            <person name="Hashimoto T."/>
            <person name="Horikawa D.D."/>
            <person name="Saito Y."/>
            <person name="Kuwahara H."/>
            <person name="Kozuka-Hata H."/>
            <person name="Shin-I T."/>
            <person name="Minakuchi Y."/>
            <person name="Ohishi K."/>
            <person name="Motoyama A."/>
            <person name="Aizu T."/>
            <person name="Enomoto A."/>
            <person name="Kondo K."/>
            <person name="Tanaka S."/>
            <person name="Hara Y."/>
            <person name="Koshikawa S."/>
            <person name="Sagara H."/>
            <person name="Miura T."/>
            <person name="Yokobori S."/>
            <person name="Miyagawa K."/>
            <person name="Suzuki Y."/>
            <person name="Kubo T."/>
            <person name="Oyama M."/>
            <person name="Kohara Y."/>
            <person name="Fujiyama A."/>
            <person name="Arakawa K."/>
            <person name="Katayama T."/>
            <person name="Toyoda A."/>
            <person name="Kunieda T."/>
        </authorList>
    </citation>
    <scope>NUCLEOTIDE SEQUENCE [LARGE SCALE GENOMIC DNA]</scope>
    <source>
        <strain evidence="1 2">YOKOZUNA-1</strain>
    </source>
</reference>
<dbReference type="EMBL" id="BDGG01000001">
    <property type="protein sequence ID" value="GAU88773.1"/>
    <property type="molecule type" value="Genomic_DNA"/>
</dbReference>
<name>A0A1D1UQX8_RAMVA</name>
<accession>A0A1D1UQX8</accession>
<dbReference type="AlphaFoldDB" id="A0A1D1UQX8"/>
<evidence type="ECO:0000313" key="2">
    <source>
        <dbReference type="Proteomes" id="UP000186922"/>
    </source>
</evidence>
<comment type="caution">
    <text evidence="1">The sequence shown here is derived from an EMBL/GenBank/DDBJ whole genome shotgun (WGS) entry which is preliminary data.</text>
</comment>
<proteinExistence type="predicted"/>
<keyword evidence="2" id="KW-1185">Reference proteome</keyword>
<evidence type="ECO:0000313" key="1">
    <source>
        <dbReference type="EMBL" id="GAU88773.1"/>
    </source>
</evidence>
<gene>
    <name evidence="1" type="primary">RvY_01409-1</name>
    <name evidence="1" type="synonym">RvY_01409.1</name>
    <name evidence="1" type="ORF">RvY_01409</name>
</gene>